<comment type="caution">
    <text evidence="2">The sequence shown here is derived from an EMBL/GenBank/DDBJ whole genome shotgun (WGS) entry which is preliminary data.</text>
</comment>
<keyword evidence="1" id="KW-0732">Signal</keyword>
<proteinExistence type="predicted"/>
<evidence type="ECO:0008006" key="4">
    <source>
        <dbReference type="Google" id="ProtNLM"/>
    </source>
</evidence>
<dbReference type="EMBL" id="SZPY01000003">
    <property type="protein sequence ID" value="TKI61407.1"/>
    <property type="molecule type" value="Genomic_DNA"/>
</dbReference>
<dbReference type="OrthoDB" id="9974897at2"/>
<evidence type="ECO:0000256" key="1">
    <source>
        <dbReference type="SAM" id="SignalP"/>
    </source>
</evidence>
<protein>
    <recommendedName>
        <fullName evidence="4">Ig-like domain repeat protein</fullName>
    </recommendedName>
</protein>
<dbReference type="AlphaFoldDB" id="A0A4U2YJR2"/>
<dbReference type="Proteomes" id="UP000307808">
    <property type="component" value="Unassembled WGS sequence"/>
</dbReference>
<feature type="signal peptide" evidence="1">
    <location>
        <begin position="1"/>
        <end position="40"/>
    </location>
</feature>
<evidence type="ECO:0000313" key="2">
    <source>
        <dbReference type="EMBL" id="TKI61407.1"/>
    </source>
</evidence>
<sequence length="295" mass="30024">MTVALHAHRVTTLARGALATGALATGALAASLLVAVPATAATSASLDYTCLPEKSALVPAPTAFEMPVTAELTATADGDAVNLTMTTGRPVIPDVNDPLTVTIRSSMATTVDGVAVPLAGSRDVTITPGAPTDLPVLTGRVASSRATVALTPGALRVEFTVAAWTVAITCTPASTPVIRIPVDGRTATPPAPAPAVKPVLKAKLTKKVQRVGKAPAKVVVTLAKGKGATAQPTGTVKVTVGKRVLATRTVRKGVSFRTALPRKLRPGRHKVTVTFTPAGGGHLRSTASTTVRVRR</sequence>
<name>A0A4U2YJR2_9ACTN</name>
<feature type="chain" id="PRO_5020455205" description="Ig-like domain repeat protein" evidence="1">
    <location>
        <begin position="41"/>
        <end position="295"/>
    </location>
</feature>
<dbReference type="RefSeq" id="WP_137066280.1">
    <property type="nucleotide sequence ID" value="NZ_CP040748.1"/>
</dbReference>
<accession>A0A4U2YJR2</accession>
<organism evidence="2 3">
    <name type="scientific">Nocardioides jishulii</name>
    <dbReference type="NCBI Taxonomy" id="2575440"/>
    <lineage>
        <taxon>Bacteria</taxon>
        <taxon>Bacillati</taxon>
        <taxon>Actinomycetota</taxon>
        <taxon>Actinomycetes</taxon>
        <taxon>Propionibacteriales</taxon>
        <taxon>Nocardioidaceae</taxon>
        <taxon>Nocardioides</taxon>
    </lineage>
</organism>
<evidence type="ECO:0000313" key="3">
    <source>
        <dbReference type="Proteomes" id="UP000307808"/>
    </source>
</evidence>
<reference evidence="2 3" key="1">
    <citation type="submission" date="2019-04" db="EMBL/GenBank/DDBJ databases">
        <authorList>
            <person name="Dong K."/>
        </authorList>
    </citation>
    <scope>NUCLEOTIDE SEQUENCE [LARGE SCALE GENOMIC DNA]</scope>
    <source>
        <strain evidence="3">dk3543</strain>
    </source>
</reference>
<gene>
    <name evidence="2" type="ORF">FC770_11425</name>
</gene>
<keyword evidence="3" id="KW-1185">Reference proteome</keyword>